<proteinExistence type="predicted"/>
<dbReference type="InterPro" id="IPR002560">
    <property type="entry name" value="Transposase_DDE"/>
</dbReference>
<dbReference type="EMBL" id="FOHZ01000022">
    <property type="protein sequence ID" value="SET76293.1"/>
    <property type="molecule type" value="Genomic_DNA"/>
</dbReference>
<evidence type="ECO:0000259" key="1">
    <source>
        <dbReference type="Pfam" id="PF01610"/>
    </source>
</evidence>
<protein>
    <submittedName>
        <fullName evidence="2">Transposase</fullName>
    </submittedName>
</protein>
<keyword evidence="3" id="KW-1185">Reference proteome</keyword>
<evidence type="ECO:0000313" key="3">
    <source>
        <dbReference type="Proteomes" id="UP000198762"/>
    </source>
</evidence>
<evidence type="ECO:0000313" key="2">
    <source>
        <dbReference type="EMBL" id="SET76293.1"/>
    </source>
</evidence>
<dbReference type="Proteomes" id="UP000198762">
    <property type="component" value="Unassembled WGS sequence"/>
</dbReference>
<accession>A0A1I0GYH0</accession>
<gene>
    <name evidence="2" type="ORF">SAMN04487962_1221</name>
</gene>
<dbReference type="AlphaFoldDB" id="A0A1I0GYH0"/>
<sequence length="79" mass="8828">MTRLTEVRGLASGAIQIETKLFGILNAMRFRASGGLAEAINGQVRALKMRSWGFRRKERFKRAILFHYGGLPMAPDPHG</sequence>
<reference evidence="3" key="1">
    <citation type="submission" date="2016-10" db="EMBL/GenBank/DDBJ databases">
        <authorList>
            <person name="Varghese N."/>
            <person name="Submissions S."/>
        </authorList>
    </citation>
    <scope>NUCLEOTIDE SEQUENCE [LARGE SCALE GENOMIC DNA]</scope>
    <source>
        <strain evidence="3">CGMCC 1.6489</strain>
    </source>
</reference>
<feature type="domain" description="Transposase IS204/IS1001/IS1096/IS1165 DDE" evidence="1">
    <location>
        <begin position="16"/>
        <end position="63"/>
    </location>
</feature>
<name>A0A1I0GYH0_9GAMM</name>
<dbReference type="RefSeq" id="WP_091854178.1">
    <property type="nucleotide sequence ID" value="NZ_FOHZ01000022.1"/>
</dbReference>
<dbReference type="Pfam" id="PF01610">
    <property type="entry name" value="DDE_Tnp_ISL3"/>
    <property type="match status" value="1"/>
</dbReference>
<organism evidence="2 3">
    <name type="scientific">Marinobacter segnicrescens</name>
    <dbReference type="NCBI Taxonomy" id="430453"/>
    <lineage>
        <taxon>Bacteria</taxon>
        <taxon>Pseudomonadati</taxon>
        <taxon>Pseudomonadota</taxon>
        <taxon>Gammaproteobacteria</taxon>
        <taxon>Pseudomonadales</taxon>
        <taxon>Marinobacteraceae</taxon>
        <taxon>Marinobacter</taxon>
    </lineage>
</organism>